<organism evidence="3">
    <name type="scientific">Anthurium amnicola</name>
    <dbReference type="NCBI Taxonomy" id="1678845"/>
    <lineage>
        <taxon>Eukaryota</taxon>
        <taxon>Viridiplantae</taxon>
        <taxon>Streptophyta</taxon>
        <taxon>Embryophyta</taxon>
        <taxon>Tracheophyta</taxon>
        <taxon>Spermatophyta</taxon>
        <taxon>Magnoliopsida</taxon>
        <taxon>Liliopsida</taxon>
        <taxon>Araceae</taxon>
        <taxon>Pothoideae</taxon>
        <taxon>Potheae</taxon>
        <taxon>Anthurium</taxon>
    </lineage>
</organism>
<feature type="region of interest" description="Disordered" evidence="1">
    <location>
        <begin position="48"/>
        <end position="80"/>
    </location>
</feature>
<evidence type="ECO:0000313" key="3">
    <source>
        <dbReference type="EMBL" id="JAT55548.1"/>
    </source>
</evidence>
<dbReference type="PANTHER" id="PTHR47701:SF2">
    <property type="entry name" value="PROTEIN MODIFIER OF SNC1 11"/>
    <property type="match status" value="1"/>
</dbReference>
<feature type="compositionally biased region" description="Polar residues" evidence="1">
    <location>
        <begin position="175"/>
        <end position="190"/>
    </location>
</feature>
<dbReference type="PANTHER" id="PTHR47701">
    <property type="entry name" value="PROTEIN MODIFIER OF SNC1 11"/>
    <property type="match status" value="1"/>
</dbReference>
<dbReference type="GO" id="GO:0005634">
    <property type="term" value="C:nucleus"/>
    <property type="evidence" value="ECO:0007669"/>
    <property type="project" value="TreeGrafter"/>
</dbReference>
<feature type="compositionally biased region" description="Basic and acidic residues" evidence="1">
    <location>
        <begin position="52"/>
        <end position="62"/>
    </location>
</feature>
<protein>
    <submittedName>
        <fullName evidence="3">SAP domain-containing ribonucleoprotein</fullName>
    </submittedName>
</protein>
<sequence>MEVKKPKELEPEHQQLRKKALETAPVQDNPSLSLEGFPISVLPAFLPLQSASKDEGEGEIPKNGEGGEAEAKGEKLQSLDAAPLLSPTAAAAAKAAAAGLVTDLQKKLLRAERFGMPVQLSEEEKRSSRAERFGLPGHSSADEEAKKKARLARFGQDPKSNNEEDEKRKARAIRFSQTASSAPSQINGKKTPSALDETKGGT</sequence>
<feature type="region of interest" description="Disordered" evidence="1">
    <location>
        <begin position="1"/>
        <end position="33"/>
    </location>
</feature>
<dbReference type="GO" id="GO:1990904">
    <property type="term" value="C:ribonucleoprotein complex"/>
    <property type="evidence" value="ECO:0007669"/>
    <property type="project" value="UniProtKB-KW"/>
</dbReference>
<dbReference type="GO" id="GO:0016973">
    <property type="term" value="P:poly(A)+ mRNA export from nucleus"/>
    <property type="evidence" value="ECO:0007669"/>
    <property type="project" value="InterPro"/>
</dbReference>
<feature type="compositionally biased region" description="Basic and acidic residues" evidence="1">
    <location>
        <begin position="122"/>
        <end position="132"/>
    </location>
</feature>
<name>A0A1D1YLS4_9ARAE</name>
<gene>
    <name evidence="3" type="primary">SARNP_0</name>
    <name evidence="3" type="ORF">g.43438</name>
</gene>
<dbReference type="Pfam" id="PF18592">
    <property type="entry name" value="Tho1_MOS11_C"/>
    <property type="match status" value="1"/>
</dbReference>
<dbReference type="AlphaFoldDB" id="A0A1D1YLS4"/>
<feature type="domain" description="THO1-MOS11 C-terminal" evidence="2">
    <location>
        <begin position="100"/>
        <end position="134"/>
    </location>
</feature>
<keyword evidence="3" id="KW-0687">Ribonucleoprotein</keyword>
<feature type="compositionally biased region" description="Basic and acidic residues" evidence="1">
    <location>
        <begin position="1"/>
        <end position="21"/>
    </location>
</feature>
<proteinExistence type="predicted"/>
<dbReference type="InterPro" id="IPR040746">
    <property type="entry name" value="THO1_MOS11_C"/>
</dbReference>
<evidence type="ECO:0000259" key="2">
    <source>
        <dbReference type="Pfam" id="PF18592"/>
    </source>
</evidence>
<dbReference type="InterPro" id="IPR044209">
    <property type="entry name" value="MOS11"/>
</dbReference>
<evidence type="ECO:0000256" key="1">
    <source>
        <dbReference type="SAM" id="MobiDB-lite"/>
    </source>
</evidence>
<feature type="region of interest" description="Disordered" evidence="1">
    <location>
        <begin position="113"/>
        <end position="202"/>
    </location>
</feature>
<reference evidence="3" key="1">
    <citation type="submission" date="2015-07" db="EMBL/GenBank/DDBJ databases">
        <title>Transcriptome Assembly of Anthurium amnicola.</title>
        <authorList>
            <person name="Suzuki J."/>
        </authorList>
    </citation>
    <scope>NUCLEOTIDE SEQUENCE</scope>
</reference>
<accession>A0A1D1YLS4</accession>
<dbReference type="EMBL" id="GDJX01012388">
    <property type="protein sequence ID" value="JAT55548.1"/>
    <property type="molecule type" value="Transcribed_RNA"/>
</dbReference>